<reference evidence="2" key="1">
    <citation type="journal article" date="2016" name="Nat. Biotechnol.">
        <title>Sequencing wild and cultivated cassava and related species reveals extensive interspecific hybridization and genetic diversity.</title>
        <authorList>
            <person name="Bredeson J.V."/>
            <person name="Lyons J.B."/>
            <person name="Prochnik S.E."/>
            <person name="Wu G.A."/>
            <person name="Ha C.M."/>
            <person name="Edsinger-Gonzales E."/>
            <person name="Grimwood J."/>
            <person name="Schmutz J."/>
            <person name="Rabbi I.Y."/>
            <person name="Egesi C."/>
            <person name="Nauluvula P."/>
            <person name="Lebot V."/>
            <person name="Ndunguru J."/>
            <person name="Mkamilo G."/>
            <person name="Bart R.S."/>
            <person name="Setter T.L."/>
            <person name="Gleadow R.M."/>
            <person name="Kulakow P."/>
            <person name="Ferguson M.E."/>
            <person name="Rounsley S."/>
            <person name="Rokhsar D.S."/>
        </authorList>
    </citation>
    <scope>NUCLEOTIDE SEQUENCE [LARGE SCALE GENOMIC DNA]</scope>
    <source>
        <strain evidence="2">cv. AM560-2</strain>
    </source>
</reference>
<protein>
    <submittedName>
        <fullName evidence="1">Uncharacterized protein</fullName>
    </submittedName>
</protein>
<evidence type="ECO:0000313" key="1">
    <source>
        <dbReference type="EMBL" id="KAG8653995.1"/>
    </source>
</evidence>
<accession>A0ACB7HN81</accession>
<organism evidence="1 2">
    <name type="scientific">Manihot esculenta</name>
    <name type="common">Cassava</name>
    <name type="synonym">Jatropha manihot</name>
    <dbReference type="NCBI Taxonomy" id="3983"/>
    <lineage>
        <taxon>Eukaryota</taxon>
        <taxon>Viridiplantae</taxon>
        <taxon>Streptophyta</taxon>
        <taxon>Embryophyta</taxon>
        <taxon>Tracheophyta</taxon>
        <taxon>Spermatophyta</taxon>
        <taxon>Magnoliopsida</taxon>
        <taxon>eudicotyledons</taxon>
        <taxon>Gunneridae</taxon>
        <taxon>Pentapetalae</taxon>
        <taxon>rosids</taxon>
        <taxon>fabids</taxon>
        <taxon>Malpighiales</taxon>
        <taxon>Euphorbiaceae</taxon>
        <taxon>Crotonoideae</taxon>
        <taxon>Manihoteae</taxon>
        <taxon>Manihot</taxon>
    </lineage>
</organism>
<keyword evidence="2" id="KW-1185">Reference proteome</keyword>
<sequence>MLALDPYPSSNTCLFICFVSLLAEMSVVSAEGGVRVKIRTSPDMFWNYIQHSKKYFPKAANSLYLSISSDSKNGNVRHVTYGPRAENIKKSTETITKNDRGEFAYTVTGGDILTRFPVTNFKAVIRYPRDQWVSWTWTYNYTSDKEEDAISVDKEMSEIASETLAKVDYYVQSESFNFAAANFAAAAKLQAQAS</sequence>
<gene>
    <name evidence="1" type="ORF">MANES_05G089700v8</name>
</gene>
<name>A0ACB7HN81_MANES</name>
<dbReference type="Proteomes" id="UP000091857">
    <property type="component" value="Chromosome 5"/>
</dbReference>
<comment type="caution">
    <text evidence="1">The sequence shown here is derived from an EMBL/GenBank/DDBJ whole genome shotgun (WGS) entry which is preliminary data.</text>
</comment>
<evidence type="ECO:0000313" key="2">
    <source>
        <dbReference type="Proteomes" id="UP000091857"/>
    </source>
</evidence>
<proteinExistence type="predicted"/>
<dbReference type="EMBL" id="CM004391">
    <property type="protein sequence ID" value="KAG8653995.1"/>
    <property type="molecule type" value="Genomic_DNA"/>
</dbReference>